<dbReference type="EMBL" id="CP048649">
    <property type="protein sequence ID" value="QIB68888.1"/>
    <property type="molecule type" value="Genomic_DNA"/>
</dbReference>
<evidence type="ECO:0000313" key="3">
    <source>
        <dbReference type="Proteomes" id="UP000466848"/>
    </source>
</evidence>
<accession>A0A858BUW6</accession>
<dbReference type="InterPro" id="IPR036388">
    <property type="entry name" value="WH-like_DNA-bd_sf"/>
</dbReference>
<dbReference type="SMART" id="SM00347">
    <property type="entry name" value="HTH_MARR"/>
    <property type="match status" value="1"/>
</dbReference>
<name>A0A858BUW6_9FIRM</name>
<dbReference type="PRINTS" id="PR00598">
    <property type="entry name" value="HTHMARR"/>
</dbReference>
<dbReference type="GO" id="GO:0006950">
    <property type="term" value="P:response to stress"/>
    <property type="evidence" value="ECO:0007669"/>
    <property type="project" value="TreeGrafter"/>
</dbReference>
<dbReference type="SUPFAM" id="SSF46785">
    <property type="entry name" value="Winged helix' DNA-binding domain"/>
    <property type="match status" value="1"/>
</dbReference>
<dbReference type="InterPro" id="IPR000835">
    <property type="entry name" value="HTH_MarR-typ"/>
</dbReference>
<sequence length="146" mass="16919">MVVKNLEESYIPFQCMIVANSNRFNVEGVSTAQYYILDTLHKYGSKTTKELAEMRGISQSGMSKLTKRLLEKKYIIQERQANDRRAYNIVLTKEGNAFLNRVEDFGNEIMSLIEESLTEEEVYAFSKMCKRITNLYAEKQRPINGI</sequence>
<feature type="domain" description="HTH marR-type" evidence="1">
    <location>
        <begin position="1"/>
        <end position="134"/>
    </location>
</feature>
<dbReference type="PROSITE" id="PS50995">
    <property type="entry name" value="HTH_MARR_2"/>
    <property type="match status" value="1"/>
</dbReference>
<keyword evidence="3" id="KW-1185">Reference proteome</keyword>
<dbReference type="Gene3D" id="1.10.10.10">
    <property type="entry name" value="Winged helix-like DNA-binding domain superfamily/Winged helix DNA-binding domain"/>
    <property type="match status" value="1"/>
</dbReference>
<dbReference type="GO" id="GO:0003700">
    <property type="term" value="F:DNA-binding transcription factor activity"/>
    <property type="evidence" value="ECO:0007669"/>
    <property type="project" value="InterPro"/>
</dbReference>
<dbReference type="Pfam" id="PF12802">
    <property type="entry name" value="MarR_2"/>
    <property type="match status" value="1"/>
</dbReference>
<proteinExistence type="predicted"/>
<dbReference type="InterPro" id="IPR036390">
    <property type="entry name" value="WH_DNA-bd_sf"/>
</dbReference>
<dbReference type="AlphaFoldDB" id="A0A858BUW6"/>
<gene>
    <name evidence="2" type="ORF">Ami103574_05940</name>
</gene>
<evidence type="ECO:0000313" key="2">
    <source>
        <dbReference type="EMBL" id="QIB68888.1"/>
    </source>
</evidence>
<dbReference type="Proteomes" id="UP000466848">
    <property type="component" value="Chromosome"/>
</dbReference>
<evidence type="ECO:0000259" key="1">
    <source>
        <dbReference type="PROSITE" id="PS50995"/>
    </source>
</evidence>
<dbReference type="RefSeq" id="WP_163065751.1">
    <property type="nucleotide sequence ID" value="NZ_CP048649.1"/>
</dbReference>
<protein>
    <submittedName>
        <fullName evidence="2">MarR family transcriptional regulator</fullName>
    </submittedName>
</protein>
<dbReference type="InterPro" id="IPR039422">
    <property type="entry name" value="MarR/SlyA-like"/>
</dbReference>
<dbReference type="PANTHER" id="PTHR33164">
    <property type="entry name" value="TRANSCRIPTIONAL REGULATOR, MARR FAMILY"/>
    <property type="match status" value="1"/>
</dbReference>
<dbReference type="PANTHER" id="PTHR33164:SF101">
    <property type="entry name" value="TRANSCRIPTIONAL REPRESSOR MPRA"/>
    <property type="match status" value="1"/>
</dbReference>
<organism evidence="2 3">
    <name type="scientific">Aminipila butyrica</name>
    <dbReference type="NCBI Taxonomy" id="433296"/>
    <lineage>
        <taxon>Bacteria</taxon>
        <taxon>Bacillati</taxon>
        <taxon>Bacillota</taxon>
        <taxon>Clostridia</taxon>
        <taxon>Peptostreptococcales</taxon>
        <taxon>Anaerovoracaceae</taxon>
        <taxon>Aminipila</taxon>
    </lineage>
</organism>
<reference evidence="2 3" key="1">
    <citation type="submission" date="2020-02" db="EMBL/GenBank/DDBJ databases">
        <authorList>
            <person name="Kim Y.B."/>
            <person name="Roh S.W."/>
        </authorList>
    </citation>
    <scope>NUCLEOTIDE SEQUENCE [LARGE SCALE GENOMIC DNA]</scope>
    <source>
        <strain evidence="2 3">DSM 103574</strain>
    </source>
</reference>
<dbReference type="KEGG" id="abut:Ami103574_05940"/>